<evidence type="ECO:0000313" key="7">
    <source>
        <dbReference type="EMBL" id="MBC5725841.1"/>
    </source>
</evidence>
<protein>
    <submittedName>
        <fullName evidence="7">Beta-methylgalactoside transporter</fullName>
    </submittedName>
</protein>
<proteinExistence type="predicted"/>
<dbReference type="RefSeq" id="WP_054327820.1">
    <property type="nucleotide sequence ID" value="NZ_JACOPL010000008.1"/>
</dbReference>
<feature type="transmembrane region" description="Helical" evidence="6">
    <location>
        <begin position="154"/>
        <end position="175"/>
    </location>
</feature>
<evidence type="ECO:0000256" key="6">
    <source>
        <dbReference type="SAM" id="Phobius"/>
    </source>
</evidence>
<feature type="transmembrane region" description="Helical" evidence="6">
    <location>
        <begin position="211"/>
        <end position="229"/>
    </location>
</feature>
<feature type="transmembrane region" description="Helical" evidence="6">
    <location>
        <begin position="63"/>
        <end position="84"/>
    </location>
</feature>
<dbReference type="Proteomes" id="UP000606499">
    <property type="component" value="Unassembled WGS sequence"/>
</dbReference>
<keyword evidence="4 6" id="KW-1133">Transmembrane helix</keyword>
<sequence length="364" mass="39076">MNIRFIDNMKRKYADYKAMSASEKRNYWKEWLISYSLYIFLIIAIIGIAIYKPSFIAPRSLINMLSLTAANLPIALGIAGTIVLTGTDLSAGRVVGLTACMSAALLQAADYPSKMFPGIPQFHPAIMIAGTLVIVMIVGAVIGLVNGFSVAKFGLHPFIVTLATQLITYGVLLLFTNMNGNSGAPISGLSEPFKQFVNGSVVKIGKDQIPIPNFVWYALVLTVVMWFIWNKTCFGKNMFACGSNPEAANVSGVNVAKNTMMVFILAGIMYSITGFIEAARIGSNSPSTGQNYELDAIAACVIGGVSFVGGIGSIGGIIVGVLLLRIIFVGLTVLSVSANWQYIIKGLIILIACAIDMRKYLARK</sequence>
<organism evidence="7 8">
    <name type="scientific">Agathobaculum faecis</name>
    <dbReference type="NCBI Taxonomy" id="2763013"/>
    <lineage>
        <taxon>Bacteria</taxon>
        <taxon>Bacillati</taxon>
        <taxon>Bacillota</taxon>
        <taxon>Clostridia</taxon>
        <taxon>Eubacteriales</taxon>
        <taxon>Butyricicoccaceae</taxon>
        <taxon>Agathobaculum</taxon>
    </lineage>
</organism>
<comment type="subcellular location">
    <subcellularLocation>
        <location evidence="1">Cell membrane</location>
        <topology evidence="1">Multi-pass membrane protein</topology>
    </subcellularLocation>
</comment>
<evidence type="ECO:0000256" key="5">
    <source>
        <dbReference type="ARBA" id="ARBA00023136"/>
    </source>
</evidence>
<dbReference type="PANTHER" id="PTHR32196:SF18">
    <property type="entry name" value="GALACTOSE_METHYL GALACTOSIDE IMPORT PERMEASE PROTEIN MGLC"/>
    <property type="match status" value="1"/>
</dbReference>
<dbReference type="PANTHER" id="PTHR32196">
    <property type="entry name" value="ABC TRANSPORTER PERMEASE PROTEIN YPHD-RELATED-RELATED"/>
    <property type="match status" value="1"/>
</dbReference>
<evidence type="ECO:0000313" key="8">
    <source>
        <dbReference type="Proteomes" id="UP000606499"/>
    </source>
</evidence>
<dbReference type="AlphaFoldDB" id="A0A923LWR8"/>
<dbReference type="GO" id="GO:0022857">
    <property type="term" value="F:transmembrane transporter activity"/>
    <property type="evidence" value="ECO:0007669"/>
    <property type="project" value="InterPro"/>
</dbReference>
<keyword evidence="2" id="KW-1003">Cell membrane</keyword>
<feature type="transmembrane region" description="Helical" evidence="6">
    <location>
        <begin position="32"/>
        <end position="51"/>
    </location>
</feature>
<keyword evidence="3 6" id="KW-0812">Transmembrane</keyword>
<accession>A0A923LWR8</accession>
<evidence type="ECO:0000256" key="4">
    <source>
        <dbReference type="ARBA" id="ARBA00022989"/>
    </source>
</evidence>
<keyword evidence="5 6" id="KW-0472">Membrane</keyword>
<dbReference type="Pfam" id="PF02653">
    <property type="entry name" value="BPD_transp_2"/>
    <property type="match status" value="1"/>
</dbReference>
<name>A0A923LWR8_9FIRM</name>
<reference evidence="7" key="1">
    <citation type="submission" date="2020-08" db="EMBL/GenBank/DDBJ databases">
        <title>Genome public.</title>
        <authorList>
            <person name="Liu C."/>
            <person name="Sun Q."/>
        </authorList>
    </citation>
    <scope>NUCLEOTIDE SEQUENCE</scope>
    <source>
        <strain evidence="7">NSJ-28</strain>
    </source>
</reference>
<feature type="transmembrane region" description="Helical" evidence="6">
    <location>
        <begin position="90"/>
        <end position="113"/>
    </location>
</feature>
<evidence type="ECO:0000256" key="1">
    <source>
        <dbReference type="ARBA" id="ARBA00004651"/>
    </source>
</evidence>
<dbReference type="EMBL" id="JACOPL010000008">
    <property type="protein sequence ID" value="MBC5725841.1"/>
    <property type="molecule type" value="Genomic_DNA"/>
</dbReference>
<comment type="caution">
    <text evidence="7">The sequence shown here is derived from an EMBL/GenBank/DDBJ whole genome shotgun (WGS) entry which is preliminary data.</text>
</comment>
<evidence type="ECO:0000256" key="3">
    <source>
        <dbReference type="ARBA" id="ARBA00022692"/>
    </source>
</evidence>
<dbReference type="CDD" id="cd06579">
    <property type="entry name" value="TM_PBP1_transp_AraH_like"/>
    <property type="match status" value="1"/>
</dbReference>
<evidence type="ECO:0000256" key="2">
    <source>
        <dbReference type="ARBA" id="ARBA00022475"/>
    </source>
</evidence>
<gene>
    <name evidence="7" type="ORF">H8S45_10285</name>
</gene>
<feature type="transmembrane region" description="Helical" evidence="6">
    <location>
        <begin position="259"/>
        <end position="276"/>
    </location>
</feature>
<feature type="transmembrane region" description="Helical" evidence="6">
    <location>
        <begin position="125"/>
        <end position="148"/>
    </location>
</feature>
<keyword evidence="8" id="KW-1185">Reference proteome</keyword>
<dbReference type="InterPro" id="IPR001851">
    <property type="entry name" value="ABC_transp_permease"/>
</dbReference>
<feature type="transmembrane region" description="Helical" evidence="6">
    <location>
        <begin position="297"/>
        <end position="328"/>
    </location>
</feature>
<dbReference type="GO" id="GO:0005886">
    <property type="term" value="C:plasma membrane"/>
    <property type="evidence" value="ECO:0007669"/>
    <property type="project" value="UniProtKB-SubCell"/>
</dbReference>